<keyword evidence="2 4" id="KW-0808">Transferase</keyword>
<dbReference type="EC" id="2.1.-.-" evidence="4"/>
<feature type="domain" description="Methyltransferase" evidence="3">
    <location>
        <begin position="56"/>
        <end position="145"/>
    </location>
</feature>
<accession>A0ABU9TRJ6</accession>
<dbReference type="Gene3D" id="3.40.50.150">
    <property type="entry name" value="Vaccinia Virus protein VP39"/>
    <property type="match status" value="1"/>
</dbReference>
<keyword evidence="1 4" id="KW-0489">Methyltransferase</keyword>
<dbReference type="Proteomes" id="UP001449225">
    <property type="component" value="Unassembled WGS sequence"/>
</dbReference>
<dbReference type="InterPro" id="IPR029063">
    <property type="entry name" value="SAM-dependent_MTases_sf"/>
</dbReference>
<keyword evidence="5" id="KW-1185">Reference proteome</keyword>
<name>A0ABU9TRJ6_9GAMM</name>
<gene>
    <name evidence="4" type="ORF">WNY58_08120</name>
</gene>
<evidence type="ECO:0000313" key="5">
    <source>
        <dbReference type="Proteomes" id="UP001449225"/>
    </source>
</evidence>
<evidence type="ECO:0000313" key="4">
    <source>
        <dbReference type="EMBL" id="MEM5536354.1"/>
    </source>
</evidence>
<proteinExistence type="predicted"/>
<evidence type="ECO:0000256" key="1">
    <source>
        <dbReference type="ARBA" id="ARBA00022603"/>
    </source>
</evidence>
<evidence type="ECO:0000256" key="2">
    <source>
        <dbReference type="ARBA" id="ARBA00022679"/>
    </source>
</evidence>
<dbReference type="RefSeq" id="WP_339889920.1">
    <property type="nucleotide sequence ID" value="NZ_CAXBCE010000001.1"/>
</dbReference>
<protein>
    <submittedName>
        <fullName evidence="4">Class I SAM-dependent methyltransferase</fullName>
        <ecNumber evidence="4">2.1.-.-</ecNumber>
    </submittedName>
</protein>
<dbReference type="Pfam" id="PF13649">
    <property type="entry name" value="Methyltransf_25"/>
    <property type="match status" value="1"/>
</dbReference>
<evidence type="ECO:0000259" key="3">
    <source>
        <dbReference type="Pfam" id="PF13649"/>
    </source>
</evidence>
<comment type="caution">
    <text evidence="4">The sequence shown here is derived from an EMBL/GenBank/DDBJ whole genome shotgun (WGS) entry which is preliminary data.</text>
</comment>
<dbReference type="InterPro" id="IPR041698">
    <property type="entry name" value="Methyltransf_25"/>
</dbReference>
<reference evidence="4 5" key="1">
    <citation type="submission" date="2024-03" db="EMBL/GenBank/DDBJ databases">
        <title>Community enrichment and isolation of bacterial strains for fucoidan degradation.</title>
        <authorList>
            <person name="Sichert A."/>
        </authorList>
    </citation>
    <scope>NUCLEOTIDE SEQUENCE [LARGE SCALE GENOMIC DNA]</scope>
    <source>
        <strain evidence="4 5">AS76</strain>
    </source>
</reference>
<dbReference type="GO" id="GO:0008168">
    <property type="term" value="F:methyltransferase activity"/>
    <property type="evidence" value="ECO:0007669"/>
    <property type="project" value="UniProtKB-KW"/>
</dbReference>
<sequence>MTDRQSRDGVEDIERITLGHYEANAESFWQGTRDHDVSQNIEALLQALPQRSGLDILDLGCGPGRDLHYFKQLGHKPVGLDGSQTFCDMARAHSGCKVLNQNFAQLDLGEACFDGIFANASLFHVPSELLPSVLKACHHALREGGVLFSSNPRGSDEGWSGERYGHYMEFDVCQRFWHDAGFDVLHHYYRPEGVPRQQQPWLAMVSVKRT</sequence>
<dbReference type="EMBL" id="JBBMRA010000006">
    <property type="protein sequence ID" value="MEM5536354.1"/>
    <property type="molecule type" value="Genomic_DNA"/>
</dbReference>
<dbReference type="PANTHER" id="PTHR43861:SF1">
    <property type="entry name" value="TRANS-ACONITATE 2-METHYLTRANSFERASE"/>
    <property type="match status" value="1"/>
</dbReference>
<dbReference type="GO" id="GO:0032259">
    <property type="term" value="P:methylation"/>
    <property type="evidence" value="ECO:0007669"/>
    <property type="project" value="UniProtKB-KW"/>
</dbReference>
<dbReference type="SUPFAM" id="SSF53335">
    <property type="entry name" value="S-adenosyl-L-methionine-dependent methyltransferases"/>
    <property type="match status" value="1"/>
</dbReference>
<organism evidence="4 5">
    <name type="scientific">Neptuniibacter pectenicola</name>
    <dbReference type="NCBI Taxonomy" id="1806669"/>
    <lineage>
        <taxon>Bacteria</taxon>
        <taxon>Pseudomonadati</taxon>
        <taxon>Pseudomonadota</taxon>
        <taxon>Gammaproteobacteria</taxon>
        <taxon>Oceanospirillales</taxon>
        <taxon>Oceanospirillaceae</taxon>
        <taxon>Neptuniibacter</taxon>
    </lineage>
</organism>
<dbReference type="PANTHER" id="PTHR43861">
    <property type="entry name" value="TRANS-ACONITATE 2-METHYLTRANSFERASE-RELATED"/>
    <property type="match status" value="1"/>
</dbReference>
<dbReference type="CDD" id="cd02440">
    <property type="entry name" value="AdoMet_MTases"/>
    <property type="match status" value="1"/>
</dbReference>